<reference evidence="2 3" key="1">
    <citation type="journal article" date="2023" name="Sci. Data">
        <title>Genome assembly of the Korean intertidal mud-creeper Batillaria attramentaria.</title>
        <authorList>
            <person name="Patra A.K."/>
            <person name="Ho P.T."/>
            <person name="Jun S."/>
            <person name="Lee S.J."/>
            <person name="Kim Y."/>
            <person name="Won Y.J."/>
        </authorList>
    </citation>
    <scope>NUCLEOTIDE SEQUENCE [LARGE SCALE GENOMIC DNA]</scope>
    <source>
        <strain evidence="2">Wonlab-2016</strain>
    </source>
</reference>
<evidence type="ECO:0000256" key="1">
    <source>
        <dbReference type="SAM" id="MobiDB-lite"/>
    </source>
</evidence>
<organism evidence="2 3">
    <name type="scientific">Batillaria attramentaria</name>
    <dbReference type="NCBI Taxonomy" id="370345"/>
    <lineage>
        <taxon>Eukaryota</taxon>
        <taxon>Metazoa</taxon>
        <taxon>Spiralia</taxon>
        <taxon>Lophotrochozoa</taxon>
        <taxon>Mollusca</taxon>
        <taxon>Gastropoda</taxon>
        <taxon>Caenogastropoda</taxon>
        <taxon>Sorbeoconcha</taxon>
        <taxon>Cerithioidea</taxon>
        <taxon>Batillariidae</taxon>
        <taxon>Batillaria</taxon>
    </lineage>
</organism>
<dbReference type="EMBL" id="JACVVK020000029">
    <property type="protein sequence ID" value="KAK7501857.1"/>
    <property type="molecule type" value="Genomic_DNA"/>
</dbReference>
<sequence>MSSRSGALFPIRVLEDEGQCSRCDEIFPFVNIVECSEKPQMKEKCPLCLQCHQRLHPGCTDAQSQLTPSHYNCSLCSDRKGEIVCALCSLDDEFTEDILDGVLMCTACSDRVHSLHKAGHRDHFYPVPSPRCIAVMGRVGWHDLPDPFFFAPFQEHPSAAAKVRAVPSLPAVKAIPQVSTRQFHLRGHASLPIRGLTSGVRHIVIGGSRSSVTMATAPRRAPAASSGAGRPGTGRLYKLE</sequence>
<name>A0ABD0LQW8_9CAEN</name>
<dbReference type="Proteomes" id="UP001519460">
    <property type="component" value="Unassembled WGS sequence"/>
</dbReference>
<evidence type="ECO:0000313" key="2">
    <source>
        <dbReference type="EMBL" id="KAK7501857.1"/>
    </source>
</evidence>
<evidence type="ECO:0000313" key="3">
    <source>
        <dbReference type="Proteomes" id="UP001519460"/>
    </source>
</evidence>
<gene>
    <name evidence="2" type="ORF">BaRGS_00006943</name>
</gene>
<feature type="compositionally biased region" description="Low complexity" evidence="1">
    <location>
        <begin position="215"/>
        <end position="228"/>
    </location>
</feature>
<comment type="caution">
    <text evidence="2">The sequence shown here is derived from an EMBL/GenBank/DDBJ whole genome shotgun (WGS) entry which is preliminary data.</text>
</comment>
<accession>A0ABD0LQW8</accession>
<keyword evidence="3" id="KW-1185">Reference proteome</keyword>
<feature type="region of interest" description="Disordered" evidence="1">
    <location>
        <begin position="214"/>
        <end position="240"/>
    </location>
</feature>
<dbReference type="AlphaFoldDB" id="A0ABD0LQW8"/>
<proteinExistence type="predicted"/>
<protein>
    <submittedName>
        <fullName evidence="2">Uncharacterized protein</fullName>
    </submittedName>
</protein>